<evidence type="ECO:0000256" key="2">
    <source>
        <dbReference type="SAM" id="Phobius"/>
    </source>
</evidence>
<dbReference type="Proteomes" id="UP001651050">
    <property type="component" value="Unassembled WGS sequence"/>
</dbReference>
<evidence type="ECO:0000259" key="4">
    <source>
        <dbReference type="Pfam" id="PF07987"/>
    </source>
</evidence>
<keyword evidence="6" id="KW-1185">Reference proteome</keyword>
<evidence type="ECO:0000256" key="1">
    <source>
        <dbReference type="SAM" id="MobiDB-lite"/>
    </source>
</evidence>
<keyword evidence="3" id="KW-0732">Signal</keyword>
<keyword evidence="2" id="KW-1133">Transmembrane helix</keyword>
<proteinExistence type="predicted"/>
<name>A0ABT0J2B6_9MICO</name>
<dbReference type="RefSeq" id="WP_416343471.1">
    <property type="nucleotide sequence ID" value="NZ_JALQCY010000002.1"/>
</dbReference>
<feature type="signal peptide" evidence="3">
    <location>
        <begin position="1"/>
        <end position="47"/>
    </location>
</feature>
<evidence type="ECO:0000313" key="5">
    <source>
        <dbReference type="EMBL" id="MCK9793632.1"/>
    </source>
</evidence>
<dbReference type="Pfam" id="PF07987">
    <property type="entry name" value="DUF1775"/>
    <property type="match status" value="1"/>
</dbReference>
<protein>
    <submittedName>
        <fullName evidence="5">YcnI family protein</fullName>
    </submittedName>
</protein>
<feature type="transmembrane region" description="Helical" evidence="2">
    <location>
        <begin position="232"/>
        <end position="254"/>
    </location>
</feature>
<evidence type="ECO:0000256" key="3">
    <source>
        <dbReference type="SAM" id="SignalP"/>
    </source>
</evidence>
<dbReference type="Gene3D" id="2.60.40.2230">
    <property type="entry name" value="Uncharacterised protein YcnI-like PF07987, DUF1775"/>
    <property type="match status" value="1"/>
</dbReference>
<keyword evidence="2" id="KW-0812">Transmembrane</keyword>
<keyword evidence="2" id="KW-0472">Membrane</keyword>
<organism evidence="5 6">
    <name type="scientific">Isoptericola peretonis</name>
    <dbReference type="NCBI Taxonomy" id="2918523"/>
    <lineage>
        <taxon>Bacteria</taxon>
        <taxon>Bacillati</taxon>
        <taxon>Actinomycetota</taxon>
        <taxon>Actinomycetes</taxon>
        <taxon>Micrococcales</taxon>
        <taxon>Promicromonosporaceae</taxon>
        <taxon>Isoptericola</taxon>
    </lineage>
</organism>
<dbReference type="EMBL" id="JALQCY010000002">
    <property type="protein sequence ID" value="MCK9793632.1"/>
    <property type="molecule type" value="Genomic_DNA"/>
</dbReference>
<dbReference type="InterPro" id="IPR012533">
    <property type="entry name" value="YcnI-copper_dom"/>
</dbReference>
<feature type="compositionally biased region" description="Low complexity" evidence="1">
    <location>
        <begin position="209"/>
        <end position="227"/>
    </location>
</feature>
<dbReference type="InterPro" id="IPR038507">
    <property type="entry name" value="YcnI-like_sf"/>
</dbReference>
<sequence>MPTTPRPPRPGTASTPRAVVPARARRLAGAAALAVPALVLGATAASAHVTVTPGAAEAGSYATLTFKVPNESADASTTGLTVDLPQDSPFTSVSVEPVPGWTATITRAPLPEPVEVHGTTVTEAPASIEWTADDPEAAIAPGEFLRFTVSAGAVPEGVDAIVLPATQTYSDGEVVAWDQEASGDTEPEHPAPVLEVAPATGDQHGGTGAAAAAPDDASAGAAAQDDGGTLPLALGAAGLSLGLVGAVTGVAALVRTRGRAEQR</sequence>
<feature type="region of interest" description="Disordered" evidence="1">
    <location>
        <begin position="197"/>
        <end position="227"/>
    </location>
</feature>
<evidence type="ECO:0000313" key="6">
    <source>
        <dbReference type="Proteomes" id="UP001651050"/>
    </source>
</evidence>
<accession>A0ABT0J2B6</accession>
<comment type="caution">
    <text evidence="5">The sequence shown here is derived from an EMBL/GenBank/DDBJ whole genome shotgun (WGS) entry which is preliminary data.</text>
</comment>
<feature type="domain" description="YncI copper-binding" evidence="4">
    <location>
        <begin position="48"/>
        <end position="196"/>
    </location>
</feature>
<dbReference type="CDD" id="cd08545">
    <property type="entry name" value="YcnI_like"/>
    <property type="match status" value="1"/>
</dbReference>
<gene>
    <name evidence="5" type="ORF">M1843_07730</name>
</gene>
<reference evidence="5 6" key="1">
    <citation type="submission" date="2022-02" db="EMBL/GenBank/DDBJ databases">
        <title>The car tank lid bacteriome: a reservoir of bacteria with potential in bioremediation of fuel.</title>
        <authorList>
            <person name="Vidal-Verdu A."/>
            <person name="Gomez-Martinez D."/>
            <person name="Latorre-Perez A."/>
            <person name="Pereto J."/>
            <person name="Porcar M."/>
        </authorList>
    </citation>
    <scope>NUCLEOTIDE SEQUENCE [LARGE SCALE GENOMIC DNA]</scope>
    <source>
        <strain evidence="5 6">4D.3</strain>
    </source>
</reference>
<feature type="chain" id="PRO_5047410557" evidence="3">
    <location>
        <begin position="48"/>
        <end position="263"/>
    </location>
</feature>